<protein>
    <recommendedName>
        <fullName evidence="4">Excalibur calcium-binding domain-containing protein</fullName>
    </recommendedName>
</protein>
<keyword evidence="1" id="KW-0732">Signal</keyword>
<keyword evidence="3" id="KW-1185">Reference proteome</keyword>
<comment type="caution">
    <text evidence="2">The sequence shown here is derived from an EMBL/GenBank/DDBJ whole genome shotgun (WGS) entry which is preliminary data.</text>
</comment>
<dbReference type="Proteomes" id="UP000659388">
    <property type="component" value="Unassembled WGS sequence"/>
</dbReference>
<accession>A0A937K079</accession>
<dbReference type="AlphaFoldDB" id="A0A937K079"/>
<feature type="chain" id="PRO_5037819357" description="Excalibur calcium-binding domain-containing protein" evidence="1">
    <location>
        <begin position="24"/>
        <end position="108"/>
    </location>
</feature>
<dbReference type="RefSeq" id="WP_202245160.1">
    <property type="nucleotide sequence ID" value="NZ_JAESIY010000007.1"/>
</dbReference>
<sequence>MKKVIALHLITLLAILGSCSTETSPICPYSNCDNYTTQEQAQAAFDANPECLKNLDADNDRKACEHLRSEGGSTSCPDTANCGCSGKTKSECGGPCCQWIVGTGCKCN</sequence>
<proteinExistence type="predicted"/>
<evidence type="ECO:0008006" key="4">
    <source>
        <dbReference type="Google" id="ProtNLM"/>
    </source>
</evidence>
<evidence type="ECO:0000313" key="3">
    <source>
        <dbReference type="Proteomes" id="UP000659388"/>
    </source>
</evidence>
<reference evidence="2" key="1">
    <citation type="submission" date="2021-01" db="EMBL/GenBank/DDBJ databases">
        <title>Fulvivirga kasyanovii gen. nov., sp nov., a novel member of the phylum Bacteroidetes isolated from seawater in a mussel farm.</title>
        <authorList>
            <person name="Zhao L.-H."/>
            <person name="Wang Z.-J."/>
        </authorList>
    </citation>
    <scope>NUCLEOTIDE SEQUENCE</scope>
    <source>
        <strain evidence="2">2943</strain>
    </source>
</reference>
<dbReference type="PROSITE" id="PS51257">
    <property type="entry name" value="PROKAR_LIPOPROTEIN"/>
    <property type="match status" value="1"/>
</dbReference>
<organism evidence="2 3">
    <name type="scientific">Fulvivirga sediminis</name>
    <dbReference type="NCBI Taxonomy" id="2803949"/>
    <lineage>
        <taxon>Bacteria</taxon>
        <taxon>Pseudomonadati</taxon>
        <taxon>Bacteroidota</taxon>
        <taxon>Cytophagia</taxon>
        <taxon>Cytophagales</taxon>
        <taxon>Fulvivirgaceae</taxon>
        <taxon>Fulvivirga</taxon>
    </lineage>
</organism>
<feature type="signal peptide" evidence="1">
    <location>
        <begin position="1"/>
        <end position="23"/>
    </location>
</feature>
<name>A0A937K079_9BACT</name>
<gene>
    <name evidence="2" type="ORF">JL102_14650</name>
</gene>
<evidence type="ECO:0000256" key="1">
    <source>
        <dbReference type="SAM" id="SignalP"/>
    </source>
</evidence>
<evidence type="ECO:0000313" key="2">
    <source>
        <dbReference type="EMBL" id="MBL3657384.1"/>
    </source>
</evidence>
<dbReference type="EMBL" id="JAESIY010000007">
    <property type="protein sequence ID" value="MBL3657384.1"/>
    <property type="molecule type" value="Genomic_DNA"/>
</dbReference>